<feature type="compositionally biased region" description="Basic and acidic residues" evidence="5">
    <location>
        <begin position="131"/>
        <end position="142"/>
    </location>
</feature>
<dbReference type="PANTHER" id="PTHR42953:SF3">
    <property type="entry name" value="HIGH-AFFINITY ZINC UPTAKE SYSTEM PROTEIN ZNUA"/>
    <property type="match status" value="1"/>
</dbReference>
<feature type="region of interest" description="Disordered" evidence="5">
    <location>
        <begin position="125"/>
        <end position="146"/>
    </location>
</feature>
<sequence length="318" mass="34689">MLRRFLSLFLTLAAAAALTGCSAAPAEEGEGVSVVTTGFAAYDFARTLLGERGSVELLIPPGSETHSFEPTPKDIIDIQNCDLFIYTGGESEAWVDDVIESVGEGVSTVTLMDCVELLEEEAVEGMETDGEDAHEGHDHGDGEEYDEHVWTSPRNAVLICEKIAAALCEADPEGAEEYEANLRAYTDRLEELDAAFWDVVGNGVRKTIIFADRFPLLYFARAYGLEYYAAFPGCSEDAEPSAATVAFIIDKVREEDIPVVFHIELSNELMADTVCDETGAAKRQFNACHNVTRAQFDAGVTYLELMWDNVGVLKEALG</sequence>
<evidence type="ECO:0000256" key="5">
    <source>
        <dbReference type="SAM" id="MobiDB-lite"/>
    </source>
</evidence>
<dbReference type="EMBL" id="DVGA01000064">
    <property type="protein sequence ID" value="HIQ78882.1"/>
    <property type="molecule type" value="Genomic_DNA"/>
</dbReference>
<dbReference type="GO" id="GO:0046872">
    <property type="term" value="F:metal ion binding"/>
    <property type="evidence" value="ECO:0007669"/>
    <property type="project" value="InterPro"/>
</dbReference>
<keyword evidence="3 6" id="KW-0732">Signal</keyword>
<evidence type="ECO:0000256" key="6">
    <source>
        <dbReference type="SAM" id="SignalP"/>
    </source>
</evidence>
<feature type="signal peptide" evidence="6">
    <location>
        <begin position="1"/>
        <end position="26"/>
    </location>
</feature>
<proteinExistence type="inferred from homology"/>
<evidence type="ECO:0000313" key="8">
    <source>
        <dbReference type="Proteomes" id="UP000824262"/>
    </source>
</evidence>
<keyword evidence="2 4" id="KW-0813">Transport</keyword>
<dbReference type="GO" id="GO:0030001">
    <property type="term" value="P:metal ion transport"/>
    <property type="evidence" value="ECO:0007669"/>
    <property type="project" value="InterPro"/>
</dbReference>
<evidence type="ECO:0000256" key="1">
    <source>
        <dbReference type="ARBA" id="ARBA00011028"/>
    </source>
</evidence>
<dbReference type="InterPro" id="IPR006128">
    <property type="entry name" value="Lipoprotein_PsaA-like"/>
</dbReference>
<evidence type="ECO:0000256" key="3">
    <source>
        <dbReference type="ARBA" id="ARBA00022729"/>
    </source>
</evidence>
<evidence type="ECO:0000256" key="2">
    <source>
        <dbReference type="ARBA" id="ARBA00022448"/>
    </source>
</evidence>
<gene>
    <name evidence="7" type="ORF">IAB77_06445</name>
</gene>
<dbReference type="InterPro" id="IPR006127">
    <property type="entry name" value="ZnuA-like"/>
</dbReference>
<reference evidence="7" key="2">
    <citation type="journal article" date="2021" name="PeerJ">
        <title>Extensive microbial diversity within the chicken gut microbiome revealed by metagenomics and culture.</title>
        <authorList>
            <person name="Gilroy R."/>
            <person name="Ravi A."/>
            <person name="Getino M."/>
            <person name="Pursley I."/>
            <person name="Horton D.L."/>
            <person name="Alikhan N.F."/>
            <person name="Baker D."/>
            <person name="Gharbi K."/>
            <person name="Hall N."/>
            <person name="Watson M."/>
            <person name="Adriaenssens E.M."/>
            <person name="Foster-Nyarko E."/>
            <person name="Jarju S."/>
            <person name="Secka A."/>
            <person name="Antonio M."/>
            <person name="Oren A."/>
            <person name="Chaudhuri R.R."/>
            <person name="La Ragione R."/>
            <person name="Hildebrand F."/>
            <person name="Pallen M.J."/>
        </authorList>
    </citation>
    <scope>NUCLEOTIDE SEQUENCE</scope>
    <source>
        <strain evidence="7">ChiBcolR7-354</strain>
    </source>
</reference>
<dbReference type="Pfam" id="PF01297">
    <property type="entry name" value="ZnuA"/>
    <property type="match status" value="1"/>
</dbReference>
<name>A0A9D0ZE03_9FIRM</name>
<reference evidence="7" key="1">
    <citation type="submission" date="2020-10" db="EMBL/GenBank/DDBJ databases">
        <authorList>
            <person name="Gilroy R."/>
        </authorList>
    </citation>
    <scope>NUCLEOTIDE SEQUENCE</scope>
    <source>
        <strain evidence="7">ChiBcolR7-354</strain>
    </source>
</reference>
<feature type="chain" id="PRO_5038449495" evidence="6">
    <location>
        <begin position="27"/>
        <end position="318"/>
    </location>
</feature>
<evidence type="ECO:0000256" key="4">
    <source>
        <dbReference type="RuleBase" id="RU003512"/>
    </source>
</evidence>
<dbReference type="AlphaFoldDB" id="A0A9D0ZE03"/>
<dbReference type="SUPFAM" id="SSF53807">
    <property type="entry name" value="Helical backbone' metal receptor"/>
    <property type="match status" value="1"/>
</dbReference>
<comment type="caution">
    <text evidence="7">The sequence shown here is derived from an EMBL/GenBank/DDBJ whole genome shotgun (WGS) entry which is preliminary data.</text>
</comment>
<dbReference type="Gene3D" id="3.40.50.1980">
    <property type="entry name" value="Nitrogenase molybdenum iron protein domain"/>
    <property type="match status" value="2"/>
</dbReference>
<organism evidence="7 8">
    <name type="scientific">Candidatus Scatomorpha intestinavium</name>
    <dbReference type="NCBI Taxonomy" id="2840922"/>
    <lineage>
        <taxon>Bacteria</taxon>
        <taxon>Bacillati</taxon>
        <taxon>Bacillota</taxon>
        <taxon>Clostridia</taxon>
        <taxon>Eubacteriales</taxon>
        <taxon>Candidatus Scatomorpha</taxon>
    </lineage>
</organism>
<dbReference type="PANTHER" id="PTHR42953">
    <property type="entry name" value="HIGH-AFFINITY ZINC UPTAKE SYSTEM PROTEIN ZNUA-RELATED"/>
    <property type="match status" value="1"/>
</dbReference>
<dbReference type="Proteomes" id="UP000824262">
    <property type="component" value="Unassembled WGS sequence"/>
</dbReference>
<dbReference type="InterPro" id="IPR050492">
    <property type="entry name" value="Bact_metal-bind_prot9"/>
</dbReference>
<comment type="similarity">
    <text evidence="1 4">Belongs to the bacterial solute-binding protein 9 family.</text>
</comment>
<accession>A0A9D0ZE03</accession>
<dbReference type="PROSITE" id="PS51257">
    <property type="entry name" value="PROKAR_LIPOPROTEIN"/>
    <property type="match status" value="1"/>
</dbReference>
<protein>
    <submittedName>
        <fullName evidence="7">Zinc ABC transporter substrate-binding protein</fullName>
    </submittedName>
</protein>
<dbReference type="PRINTS" id="PR00690">
    <property type="entry name" value="ADHESNFAMILY"/>
</dbReference>
<dbReference type="GO" id="GO:0007155">
    <property type="term" value="P:cell adhesion"/>
    <property type="evidence" value="ECO:0007669"/>
    <property type="project" value="InterPro"/>
</dbReference>
<evidence type="ECO:0000313" key="7">
    <source>
        <dbReference type="EMBL" id="HIQ78882.1"/>
    </source>
</evidence>